<reference evidence="2" key="1">
    <citation type="submission" date="2020-02" db="EMBL/GenBank/DDBJ databases">
        <authorList>
            <person name="Meier V. D."/>
        </authorList>
    </citation>
    <scope>NUCLEOTIDE SEQUENCE</scope>
    <source>
        <strain evidence="2">AVDCRST_MAG59</strain>
    </source>
</reference>
<name>A0A6J4UMZ6_9BACT</name>
<gene>
    <name evidence="2" type="ORF">AVDCRST_MAG59-1852</name>
</gene>
<dbReference type="AlphaFoldDB" id="A0A6J4UMZ6"/>
<feature type="domain" description="HTH hxlR-type" evidence="1">
    <location>
        <begin position="8"/>
        <end position="48"/>
    </location>
</feature>
<evidence type="ECO:0000259" key="1">
    <source>
        <dbReference type="PROSITE" id="PS51118"/>
    </source>
</evidence>
<protein>
    <recommendedName>
        <fullName evidence="1">HTH hxlR-type domain-containing protein</fullName>
    </recommendedName>
</protein>
<organism evidence="2">
    <name type="scientific">uncultured Thermomicrobiales bacterium</name>
    <dbReference type="NCBI Taxonomy" id="1645740"/>
    <lineage>
        <taxon>Bacteria</taxon>
        <taxon>Pseudomonadati</taxon>
        <taxon>Thermomicrobiota</taxon>
        <taxon>Thermomicrobia</taxon>
        <taxon>Thermomicrobiales</taxon>
        <taxon>environmental samples</taxon>
    </lineage>
</organism>
<dbReference type="PROSITE" id="PS51118">
    <property type="entry name" value="HTH_HXLR"/>
    <property type="match status" value="1"/>
</dbReference>
<dbReference type="InterPro" id="IPR002577">
    <property type="entry name" value="HTH_HxlR"/>
</dbReference>
<dbReference type="Gene3D" id="1.10.10.10">
    <property type="entry name" value="Winged helix-like DNA-binding domain superfamily/Winged helix DNA-binding domain"/>
    <property type="match status" value="1"/>
</dbReference>
<sequence>MIEQLDRCPIEATSAVIGGKRMLLNLYDLFGSTCRFGEFRRRVSTATQ</sequence>
<evidence type="ECO:0000313" key="2">
    <source>
        <dbReference type="EMBL" id="CAA9552077.1"/>
    </source>
</evidence>
<proteinExistence type="predicted"/>
<accession>A0A6J4UMZ6</accession>
<dbReference type="InterPro" id="IPR036388">
    <property type="entry name" value="WH-like_DNA-bd_sf"/>
</dbReference>
<dbReference type="EMBL" id="CADCWF010000114">
    <property type="protein sequence ID" value="CAA9552077.1"/>
    <property type="molecule type" value="Genomic_DNA"/>
</dbReference>